<dbReference type="Proteomes" id="UP000827092">
    <property type="component" value="Unassembled WGS sequence"/>
</dbReference>
<reference evidence="1 2" key="1">
    <citation type="journal article" date="2022" name="Nat. Ecol. Evol.">
        <title>A masculinizing supergene underlies an exaggerated male reproductive morph in a spider.</title>
        <authorList>
            <person name="Hendrickx F."/>
            <person name="De Corte Z."/>
            <person name="Sonet G."/>
            <person name="Van Belleghem S.M."/>
            <person name="Kostlbacher S."/>
            <person name="Vangestel C."/>
        </authorList>
    </citation>
    <scope>NUCLEOTIDE SEQUENCE [LARGE SCALE GENOMIC DNA]</scope>
    <source>
        <strain evidence="1">W744_W776</strain>
    </source>
</reference>
<proteinExistence type="predicted"/>
<sequence length="114" mass="13167">MKTNGPDILNISHHRCTPNLIKNDLKEKIHVIKKRVVQEDKTVSEIYREEMLELYSKGIEYAAEIPMMSSMKSILHRHRNAAQGGEPSTAADIILSPDMTMMEDGTNFWWQILR</sequence>
<dbReference type="EMBL" id="JAFNEN010001035">
    <property type="protein sequence ID" value="KAG8175299.1"/>
    <property type="molecule type" value="Genomic_DNA"/>
</dbReference>
<evidence type="ECO:0000313" key="1">
    <source>
        <dbReference type="EMBL" id="KAG8175299.1"/>
    </source>
</evidence>
<accession>A0AAV6TUZ5</accession>
<protein>
    <submittedName>
        <fullName evidence="1">Uncharacterized protein</fullName>
    </submittedName>
</protein>
<dbReference type="AlphaFoldDB" id="A0AAV6TUZ5"/>
<comment type="caution">
    <text evidence="1">The sequence shown here is derived from an EMBL/GenBank/DDBJ whole genome shotgun (WGS) entry which is preliminary data.</text>
</comment>
<evidence type="ECO:0000313" key="2">
    <source>
        <dbReference type="Proteomes" id="UP000827092"/>
    </source>
</evidence>
<organism evidence="1 2">
    <name type="scientific">Oedothorax gibbosus</name>
    <dbReference type="NCBI Taxonomy" id="931172"/>
    <lineage>
        <taxon>Eukaryota</taxon>
        <taxon>Metazoa</taxon>
        <taxon>Ecdysozoa</taxon>
        <taxon>Arthropoda</taxon>
        <taxon>Chelicerata</taxon>
        <taxon>Arachnida</taxon>
        <taxon>Araneae</taxon>
        <taxon>Araneomorphae</taxon>
        <taxon>Entelegynae</taxon>
        <taxon>Araneoidea</taxon>
        <taxon>Linyphiidae</taxon>
        <taxon>Erigoninae</taxon>
        <taxon>Oedothorax</taxon>
    </lineage>
</organism>
<name>A0AAV6TUZ5_9ARAC</name>
<gene>
    <name evidence="1" type="ORF">JTE90_027113</name>
</gene>
<keyword evidence="2" id="KW-1185">Reference proteome</keyword>